<dbReference type="PANTHER" id="PTHR42814:SF3">
    <property type="entry name" value="BETA-N-ACETYLHEXOSAMINIDASE"/>
    <property type="match status" value="1"/>
</dbReference>
<dbReference type="Pfam" id="PF00501">
    <property type="entry name" value="AMP-binding"/>
    <property type="match status" value="1"/>
</dbReference>
<evidence type="ECO:0008006" key="4">
    <source>
        <dbReference type="Google" id="ProtNLM"/>
    </source>
</evidence>
<evidence type="ECO:0000313" key="3">
    <source>
        <dbReference type="EMBL" id="CEK86126.1"/>
    </source>
</evidence>
<gene>
    <name evidence="3" type="primary">ORF151979</name>
</gene>
<dbReference type="InterPro" id="IPR020845">
    <property type="entry name" value="AMP-binding_CS"/>
</dbReference>
<dbReference type="InterPro" id="IPR000873">
    <property type="entry name" value="AMP-dep_synth/lig_dom"/>
</dbReference>
<dbReference type="CDD" id="cd04433">
    <property type="entry name" value="AFD_class_I"/>
    <property type="match status" value="1"/>
</dbReference>
<protein>
    <recommendedName>
        <fullName evidence="4">AMP-dependent synthetase/ligase domain-containing protein</fullName>
    </recommendedName>
</protein>
<dbReference type="Gene3D" id="3.40.50.12780">
    <property type="entry name" value="N-terminal domain of ligase-like"/>
    <property type="match status" value="1"/>
</dbReference>
<name>A0A0B7B1E6_9EUPU</name>
<proteinExistence type="predicted"/>
<dbReference type="InterPro" id="IPR045851">
    <property type="entry name" value="AMP-bd_C_sf"/>
</dbReference>
<dbReference type="Pfam" id="PF13193">
    <property type="entry name" value="AMP-binding_C"/>
    <property type="match status" value="1"/>
</dbReference>
<feature type="domain" description="AMP-dependent synthetase/ligase" evidence="1">
    <location>
        <begin position="22"/>
        <end position="405"/>
    </location>
</feature>
<dbReference type="PROSITE" id="PS00455">
    <property type="entry name" value="AMP_BINDING"/>
    <property type="match status" value="1"/>
</dbReference>
<evidence type="ECO:0000259" key="1">
    <source>
        <dbReference type="Pfam" id="PF00501"/>
    </source>
</evidence>
<reference evidence="3" key="1">
    <citation type="submission" date="2014-12" db="EMBL/GenBank/DDBJ databases">
        <title>Insight into the proteome of Arion vulgaris.</title>
        <authorList>
            <person name="Aradska J."/>
            <person name="Bulat T."/>
            <person name="Smidak R."/>
            <person name="Sarate P."/>
            <person name="Gangsoo J."/>
            <person name="Sialana F."/>
            <person name="Bilban M."/>
            <person name="Lubec G."/>
        </authorList>
    </citation>
    <scope>NUCLEOTIDE SEQUENCE</scope>
    <source>
        <tissue evidence="3">Skin</tissue>
    </source>
</reference>
<accession>A0A0B7B1E6</accession>
<dbReference type="Gene3D" id="3.30.300.30">
    <property type="match status" value="1"/>
</dbReference>
<organism evidence="3">
    <name type="scientific">Arion vulgaris</name>
    <dbReference type="NCBI Taxonomy" id="1028688"/>
    <lineage>
        <taxon>Eukaryota</taxon>
        <taxon>Metazoa</taxon>
        <taxon>Spiralia</taxon>
        <taxon>Lophotrochozoa</taxon>
        <taxon>Mollusca</taxon>
        <taxon>Gastropoda</taxon>
        <taxon>Heterobranchia</taxon>
        <taxon>Euthyneura</taxon>
        <taxon>Panpulmonata</taxon>
        <taxon>Eupulmonata</taxon>
        <taxon>Stylommatophora</taxon>
        <taxon>Helicina</taxon>
        <taxon>Arionoidea</taxon>
        <taxon>Arionidae</taxon>
        <taxon>Arion</taxon>
    </lineage>
</organism>
<dbReference type="AlphaFoldDB" id="A0A0B7B1E6"/>
<feature type="domain" description="AMP-binding enzyme C-terminal" evidence="2">
    <location>
        <begin position="462"/>
        <end position="541"/>
    </location>
</feature>
<dbReference type="EMBL" id="HACG01039261">
    <property type="protein sequence ID" value="CEK86126.1"/>
    <property type="molecule type" value="Transcribed_RNA"/>
</dbReference>
<evidence type="ECO:0000259" key="2">
    <source>
        <dbReference type="Pfam" id="PF13193"/>
    </source>
</evidence>
<dbReference type="InterPro" id="IPR042099">
    <property type="entry name" value="ANL_N_sf"/>
</dbReference>
<sequence>MGNIYMSPALDTIPKRINFLVENYPDRELFVFYQGGTRDPYTPKRLYPLAGKFAYRLRQKYGFQRNDVIANTLPNSPERLITDLGITLAGCVCLNAQILLADGSDFFQCSKNSRCRGIVLQPEEDVAAWRLLKSYVTGDVSSLVTELSCASTPDLTSAILVSRKSDGLRKPLLEDLRYSDDEVFVDSTISPDDLLYIFTTSGSTGYSKLVPRTHTEGIALAANMQSVRDNSANKEVVLFSDRLLGWPVSFSYYTYCIGEKRVLLDWFDASGAIKGDELWETICKEKCNIICLFPLELSKILEYIATTGKTISKVHTLATGAQPLNKSHLASMLSIAEQIIVVYGSTETGTMCSGTINNEDVDDYFCGKPVDGVQVKVVDEKGEICPSHKTGTVLVKASCAFTGYLDTLENTDPNTIKCFTKDGWFNTEDSGYLDEQDNLYVLGRQKDVILYGSHVIYPAWLEKKIAQHPNVDEACVLPVPDPIMFHNICACVKKVIGSDLNEEKLKTYCESIFVADLENDLTPMPKFFMVFETLPETATGKMDKQKLRKMAEEKFGITKATSQQ</sequence>
<dbReference type="SUPFAM" id="SSF56801">
    <property type="entry name" value="Acetyl-CoA synthetase-like"/>
    <property type="match status" value="1"/>
</dbReference>
<dbReference type="InterPro" id="IPR025110">
    <property type="entry name" value="AMP-bd_C"/>
</dbReference>
<dbReference type="PANTHER" id="PTHR42814">
    <property type="entry name" value="AMP-BINDING DOMAIN-CONTAINING PROTEIN"/>
    <property type="match status" value="1"/>
</dbReference>